<gene>
    <name evidence="6" type="ORF">KI387_012236</name>
</gene>
<dbReference type="GO" id="GO:0008270">
    <property type="term" value="F:zinc ion binding"/>
    <property type="evidence" value="ECO:0007669"/>
    <property type="project" value="UniProtKB-KW"/>
</dbReference>
<keyword evidence="1" id="KW-0863">Zinc-finger</keyword>
<dbReference type="CDD" id="cd09272">
    <property type="entry name" value="RNase_HI_RT_Ty1"/>
    <property type="match status" value="1"/>
</dbReference>
<accession>A0AA38FFR5</accession>
<keyword evidence="7" id="KW-1185">Reference proteome</keyword>
<keyword evidence="1" id="KW-0862">Zinc</keyword>
<dbReference type="GO" id="GO:0003676">
    <property type="term" value="F:nucleic acid binding"/>
    <property type="evidence" value="ECO:0007669"/>
    <property type="project" value="InterPro"/>
</dbReference>
<dbReference type="PANTHER" id="PTHR47242:SF1">
    <property type="entry name" value="TRAF-LIKE FAMILY PROTEIN"/>
    <property type="match status" value="1"/>
</dbReference>
<feature type="coiled-coil region" evidence="2">
    <location>
        <begin position="1417"/>
        <end position="1557"/>
    </location>
</feature>
<dbReference type="PROSITE" id="PS50158">
    <property type="entry name" value="ZF_CCHC"/>
    <property type="match status" value="1"/>
</dbReference>
<feature type="region of interest" description="Disordered" evidence="3">
    <location>
        <begin position="383"/>
        <end position="403"/>
    </location>
</feature>
<dbReference type="InterPro" id="IPR008974">
    <property type="entry name" value="TRAF-like"/>
</dbReference>
<reference evidence="6 7" key="1">
    <citation type="journal article" date="2021" name="Nat. Plants">
        <title>The Taxus genome provides insights into paclitaxel biosynthesis.</title>
        <authorList>
            <person name="Xiong X."/>
            <person name="Gou J."/>
            <person name="Liao Q."/>
            <person name="Li Y."/>
            <person name="Zhou Q."/>
            <person name="Bi G."/>
            <person name="Li C."/>
            <person name="Du R."/>
            <person name="Wang X."/>
            <person name="Sun T."/>
            <person name="Guo L."/>
            <person name="Liang H."/>
            <person name="Lu P."/>
            <person name="Wu Y."/>
            <person name="Zhang Z."/>
            <person name="Ro D.K."/>
            <person name="Shang Y."/>
            <person name="Huang S."/>
            <person name="Yan J."/>
        </authorList>
    </citation>
    <scope>NUCLEOTIDE SEQUENCE [LARGE SCALE GENOMIC DNA]</scope>
    <source>
        <strain evidence="6">Ta-2019</strain>
    </source>
</reference>
<feature type="compositionally biased region" description="Low complexity" evidence="3">
    <location>
        <begin position="1708"/>
        <end position="1719"/>
    </location>
</feature>
<keyword evidence="1" id="KW-0479">Metal-binding</keyword>
<feature type="domain" description="MATH" evidence="4">
    <location>
        <begin position="571"/>
        <end position="695"/>
    </location>
</feature>
<protein>
    <recommendedName>
        <fullName evidence="8">TRAF-like family protein</fullName>
    </recommendedName>
</protein>
<dbReference type="EMBL" id="JAHRHJ020000009">
    <property type="protein sequence ID" value="KAH9300653.1"/>
    <property type="molecule type" value="Genomic_DNA"/>
</dbReference>
<name>A0AA38FFR5_TAXCH</name>
<sequence>QRLVILLTMKQQIEEAAPASSTSSPRDNDNSSGGNNYDNNLSVLSHVEKMVSRVVGRENAEEPRDGGGQDSVIVERRDDYSAVCKWTIAQFSKVKARALWSRYFEVGGYDCRLLVYPRGDSQALPGYLSIYLQVMAPRGPSSSKWDCFASYRLCVVNQCDETKSIQKDSWHRFSAKKKSHGWCDFTQNVAILDPKAGFVVNDAVLITAEILVLLESVSFSRVNELQSITSPMPEVLSGKFTWKVYNFSLFKDMIKTQKIMSPIFPAGECNLQLSVYQSSVNGVEYLSMCLESKDTEKSVAPLERSCWCLFRMSVLIERPGMNHMHRDSYGRFAADNKSGDNTSLGWNDYMQMTDFVSPEMGFLSDDTAMFSTSFHVIKESSGFSRSLGASGGRSNTKKSDSHQGRFTWRIENFTRLKDILKKRKITGLCVKSRRFQVGNHDCRLIVYPRGQSQPPCHLSMFLEVTDVDNNSADWSCFVSHRLSVMNQRYEERSVTKESQNRYSKTAKDWGWREFVTLTSLFDQDSGFLVQDTVVFSAEVLILKEISTMQNLQDYELDYNASGSEAARNTGMTTFMWKVENVSAFKEIMETKKIFSKFFQAGGCELRIGVYESFDTLCIYLESDQSVGIDPDKNFWVRYRMAVVNQKHHGKTVWKESSICTKTWNNSVLQFMKVFDMLDPDAGFLIRGTVVFVCEILDCCPWFEFSDLEMMVSDDEQDALSTDPDELIDSDDSEGINGDEEDMFRSLLARAGFHLTYGDNPSLLLDPSQLQITLRETLLMDVGAIAGFLTGLRLYLDDPVKVKRLLLPTKLTSVSGGNKRGNKVETLSPSLINLLMGVKVLQQAIIDLLLDIMVDCCQTSEGKNNGNSEERPKDILDANVASISGTDLALQGFTGTSGSARSIIDQRLDGNVDGTLEMQAVQNNNSLATNVFQNTSILPGSLASESGAQYPSPVNNTSQILKPQFSEQSDELLRLIVSSLRALDCAVPQDGFEPQRRPESAQKFAFVLEKSPRYLKEDLIALAPNLVDASEHQLAAFVLLSQLPKTDSESALLLPVLGALHQLEIGSEVWEQVLCQALGMLTVFNDDPLAAVIGSIFKAAAHCQQVPQVARAVRGRLKVLGASMSPPVLDCVRTVASQEDIAEALLRDIDSDFEKGECDCTEPTVNAAVSVKESKGTACQLQFTAEKVTNTCSQVADVYILVEILSVPSLRIETQNVFERAISRGAIGERGIAMFLERRHSQNPSMDYRCHGFDSQSSKGIASESFPEGHEEFSAVLGLAEALTLSKNTRVKEFVSFLYAAMFKVYKSEGHREQMLTGLVKCTTANTNGCHEMDLCMDILSILVQEEGAGRSVLHILHELAQLASADRAALQQRLRLSEEEIIRVSEHRQDEITSLSKEKAFLSKRLTDAAATQTQIKSEMKAEMDRFAREKRDLSERLQEADNQLEWIRLEHAEEITKLAADKKIIQDRLRDAETQLTQLKSRKRDELKRVVKEKNYLAERLKNAESARKRFDEEKKRFETETVSRDEVRQSLEDEIQRLRQTVGQTEGGLREKEEQIKRCGTYINGMEAKLDACEGYIQSLEASLQEEMSRHAPLYGAGLEALSVSELDTLVRIHEEGLRQVRAIQQQQNGGSDLLAANLDLLINIHEKFRNYISILNSKYQNENDLPDLDTLSSLLIQEEWVMENFDSKETTSQELFSHNHKSAQNRNNNNPNQKSNIISRFKSNPKSNYVKNSQNFKFKFNGTCNKCGKFGHKESDCHVKTNKSVKNTRNSKSNSQKKDQKQNHANIVEQSIALYTALSASNDNEWILDSGASRHMTCISGILSDVVKCLRVYDPFKHDIVENMNVHVLEKTFCDASYEPSSVSPEIEPDNPSPNNMETKVQEDDYPDLDMMEIEGESSQNVLHPKIPKWAQNLVKDSHPVSLRKDPYEDHWKMAKIILKYVKGTINYGLFYSSCDDAKLFGYCDFDHVGDAIDRKSTSGYVFKLGAGVITWSSKKQPTMSISSTEAEYRSVMEATKEAMWLKRLLDELDPHADTLKSPSNMDVNPTEPVVVDSQRDEHRVELVSSILNKLQCTFNALKAWEVFTDTTRNAIARDCSELITLVDQLAEDSGSPRARNVVADMKNLI</sequence>
<feature type="region of interest" description="Disordered" evidence="3">
    <location>
        <begin position="15"/>
        <end position="39"/>
    </location>
</feature>
<feature type="compositionally biased region" description="Low complexity" evidence="3">
    <location>
        <begin position="16"/>
        <end position="39"/>
    </location>
</feature>
<evidence type="ECO:0000259" key="5">
    <source>
        <dbReference type="PROSITE" id="PS50158"/>
    </source>
</evidence>
<evidence type="ECO:0000256" key="2">
    <source>
        <dbReference type="SAM" id="Coils"/>
    </source>
</evidence>
<dbReference type="PROSITE" id="PS50144">
    <property type="entry name" value="MATH"/>
    <property type="match status" value="4"/>
</dbReference>
<dbReference type="InterPro" id="IPR001878">
    <property type="entry name" value="Znf_CCHC"/>
</dbReference>
<evidence type="ECO:0008006" key="8">
    <source>
        <dbReference type="Google" id="ProtNLM"/>
    </source>
</evidence>
<dbReference type="Gene3D" id="2.60.210.10">
    <property type="entry name" value="Apoptosis, Tumor Necrosis Factor Receptor Associated Protein 2, Chain A"/>
    <property type="match status" value="4"/>
</dbReference>
<dbReference type="SUPFAM" id="SSF49599">
    <property type="entry name" value="TRAF domain-like"/>
    <property type="match status" value="4"/>
</dbReference>
<dbReference type="PANTHER" id="PTHR47242">
    <property type="entry name" value="TRAF-LIKE FAMILY PROTEIN"/>
    <property type="match status" value="1"/>
</dbReference>
<dbReference type="SMART" id="SM00061">
    <property type="entry name" value="MATH"/>
    <property type="match status" value="3"/>
</dbReference>
<evidence type="ECO:0000256" key="3">
    <source>
        <dbReference type="SAM" id="MobiDB-lite"/>
    </source>
</evidence>
<evidence type="ECO:0000313" key="6">
    <source>
        <dbReference type="EMBL" id="KAH9300653.1"/>
    </source>
</evidence>
<dbReference type="Pfam" id="PF22486">
    <property type="entry name" value="MATH_2"/>
    <property type="match status" value="4"/>
</dbReference>
<feature type="region of interest" description="Disordered" evidence="3">
    <location>
        <begin position="1694"/>
        <end position="1720"/>
    </location>
</feature>
<keyword evidence="2" id="KW-0175">Coiled coil</keyword>
<proteinExistence type="predicted"/>
<comment type="caution">
    <text evidence="6">The sequence shown here is derived from an EMBL/GenBank/DDBJ whole genome shotgun (WGS) entry which is preliminary data.</text>
</comment>
<dbReference type="Proteomes" id="UP000824469">
    <property type="component" value="Unassembled WGS sequence"/>
</dbReference>
<evidence type="ECO:0000259" key="4">
    <source>
        <dbReference type="PROSITE" id="PS50144"/>
    </source>
</evidence>
<evidence type="ECO:0000313" key="7">
    <source>
        <dbReference type="Proteomes" id="UP000824469"/>
    </source>
</evidence>
<feature type="domain" description="CCHC-type" evidence="5">
    <location>
        <begin position="1747"/>
        <end position="1760"/>
    </location>
</feature>
<feature type="non-terminal residue" evidence="6">
    <location>
        <position position="2129"/>
    </location>
</feature>
<dbReference type="CDD" id="cd00121">
    <property type="entry name" value="MATH"/>
    <property type="match status" value="4"/>
</dbReference>
<feature type="domain" description="MATH" evidence="4">
    <location>
        <begin position="403"/>
        <end position="539"/>
    </location>
</feature>
<feature type="domain" description="MATH" evidence="4">
    <location>
        <begin position="237"/>
        <end position="374"/>
    </location>
</feature>
<evidence type="ECO:0000256" key="1">
    <source>
        <dbReference type="PROSITE-ProRule" id="PRU00047"/>
    </source>
</evidence>
<feature type="region of interest" description="Disordered" evidence="3">
    <location>
        <begin position="1765"/>
        <end position="1786"/>
    </location>
</feature>
<organism evidence="6 7">
    <name type="scientific">Taxus chinensis</name>
    <name type="common">Chinese yew</name>
    <name type="synonym">Taxus wallichiana var. chinensis</name>
    <dbReference type="NCBI Taxonomy" id="29808"/>
    <lineage>
        <taxon>Eukaryota</taxon>
        <taxon>Viridiplantae</taxon>
        <taxon>Streptophyta</taxon>
        <taxon>Embryophyta</taxon>
        <taxon>Tracheophyta</taxon>
        <taxon>Spermatophyta</taxon>
        <taxon>Pinopsida</taxon>
        <taxon>Pinidae</taxon>
        <taxon>Conifers II</taxon>
        <taxon>Cupressales</taxon>
        <taxon>Taxaceae</taxon>
        <taxon>Taxus</taxon>
    </lineage>
</organism>
<dbReference type="InterPro" id="IPR002083">
    <property type="entry name" value="MATH/TRAF_dom"/>
</dbReference>
<feature type="domain" description="MATH" evidence="4">
    <location>
        <begin position="81"/>
        <end position="210"/>
    </location>
</feature>